<keyword evidence="9" id="KW-1185">Reference proteome</keyword>
<evidence type="ECO:0000256" key="5">
    <source>
        <dbReference type="ARBA" id="ARBA00022989"/>
    </source>
</evidence>
<evidence type="ECO:0000256" key="3">
    <source>
        <dbReference type="ARBA" id="ARBA00022692"/>
    </source>
</evidence>
<evidence type="ECO:0000256" key="4">
    <source>
        <dbReference type="ARBA" id="ARBA00022737"/>
    </source>
</evidence>
<dbReference type="PROSITE" id="PS01209">
    <property type="entry name" value="LDLRA_1"/>
    <property type="match status" value="1"/>
</dbReference>
<feature type="disulfide bond" evidence="8">
    <location>
        <begin position="86"/>
        <end position="101"/>
    </location>
</feature>
<dbReference type="InterPro" id="IPR023415">
    <property type="entry name" value="LDLR_class-A_CS"/>
</dbReference>
<dbReference type="Pfam" id="PF00057">
    <property type="entry name" value="Ldl_recept_a"/>
    <property type="match status" value="3"/>
</dbReference>
<feature type="disulfide bond" evidence="8">
    <location>
        <begin position="122"/>
        <end position="134"/>
    </location>
</feature>
<dbReference type="SMART" id="SM00192">
    <property type="entry name" value="LDLa"/>
    <property type="match status" value="3"/>
</dbReference>
<dbReference type="GO" id="GO:0005886">
    <property type="term" value="C:plasma membrane"/>
    <property type="evidence" value="ECO:0007669"/>
    <property type="project" value="TreeGrafter"/>
</dbReference>
<dbReference type="InterPro" id="IPR036055">
    <property type="entry name" value="LDL_receptor-like_sf"/>
</dbReference>
<sequence length="291" mass="33228">MCRNGACLPSFYKCNGRIECPDGSDEIACPIVIRHSAHVITPFMTPLPPPENLTQNYPPKKKIPCIAPNFFKCEKSNKCIHIAVYCDGNVDCEYMEDETDCEKRVNLPGLKELLGTENEQICDSTDFMCKDGPCVSKTKLCDNHQDCPLGEDEGSLCILLSKHITLKTKPKIITLEDEIESFSTNLTKLTDITNFEKILERRRRILIQGIPEAPQNLTPSERMKHDLDSARKIIDTLGLEILPITVRRIGIYKPSITRMLKVVFTNHEDQDEVLRRAENVKSRKIRFFEKF</sequence>
<evidence type="ECO:0000256" key="8">
    <source>
        <dbReference type="PROSITE-ProRule" id="PRU00124"/>
    </source>
</evidence>
<dbReference type="InterPro" id="IPR050685">
    <property type="entry name" value="LDLR"/>
</dbReference>
<organism evidence="9 10">
    <name type="scientific">Acrobeloides nanus</name>
    <dbReference type="NCBI Taxonomy" id="290746"/>
    <lineage>
        <taxon>Eukaryota</taxon>
        <taxon>Metazoa</taxon>
        <taxon>Ecdysozoa</taxon>
        <taxon>Nematoda</taxon>
        <taxon>Chromadorea</taxon>
        <taxon>Rhabditida</taxon>
        <taxon>Tylenchina</taxon>
        <taxon>Cephalobomorpha</taxon>
        <taxon>Cephaloboidea</taxon>
        <taxon>Cephalobidae</taxon>
        <taxon>Acrobeloides</taxon>
    </lineage>
</organism>
<proteinExistence type="predicted"/>
<dbReference type="PROSITE" id="PS50068">
    <property type="entry name" value="LDLRA_2"/>
    <property type="match status" value="3"/>
</dbReference>
<dbReference type="GO" id="GO:0016192">
    <property type="term" value="P:vesicle-mediated transport"/>
    <property type="evidence" value="ECO:0007669"/>
    <property type="project" value="UniProtKB-ARBA"/>
</dbReference>
<protein>
    <submittedName>
        <fullName evidence="10">Uncharacterized protein</fullName>
    </submittedName>
</protein>
<feature type="disulfide bond" evidence="8">
    <location>
        <begin position="129"/>
        <end position="147"/>
    </location>
</feature>
<evidence type="ECO:0000256" key="1">
    <source>
        <dbReference type="ARBA" id="ARBA00004167"/>
    </source>
</evidence>
<evidence type="ECO:0000256" key="7">
    <source>
        <dbReference type="ARBA" id="ARBA00023157"/>
    </source>
</evidence>
<comment type="subcellular location">
    <subcellularLocation>
        <location evidence="2">Endomembrane system</location>
    </subcellularLocation>
    <subcellularLocation>
        <location evidence="1">Membrane</location>
        <topology evidence="1">Single-pass membrane protein</topology>
    </subcellularLocation>
</comment>
<dbReference type="AlphaFoldDB" id="A0A914C869"/>
<evidence type="ECO:0000313" key="10">
    <source>
        <dbReference type="WBParaSite" id="ACRNAN_Path_547.g2078.t1"/>
    </source>
</evidence>
<name>A0A914C869_9BILA</name>
<evidence type="ECO:0000256" key="6">
    <source>
        <dbReference type="ARBA" id="ARBA00023136"/>
    </source>
</evidence>
<keyword evidence="7 8" id="KW-1015">Disulfide bond</keyword>
<dbReference type="CDD" id="cd00112">
    <property type="entry name" value="LDLa"/>
    <property type="match status" value="3"/>
</dbReference>
<keyword evidence="4" id="KW-0677">Repeat</keyword>
<dbReference type="Gene3D" id="4.10.400.10">
    <property type="entry name" value="Low-density Lipoprotein Receptor"/>
    <property type="match status" value="3"/>
</dbReference>
<dbReference type="SUPFAM" id="SSF57424">
    <property type="entry name" value="LDL receptor-like module"/>
    <property type="match status" value="3"/>
</dbReference>
<reference evidence="10" key="1">
    <citation type="submission" date="2022-11" db="UniProtKB">
        <authorList>
            <consortium name="WormBaseParasite"/>
        </authorList>
    </citation>
    <scope>IDENTIFICATION</scope>
</reference>
<keyword evidence="5" id="KW-1133">Transmembrane helix</keyword>
<dbReference type="WBParaSite" id="ACRNAN_Path_547.g2078.t1">
    <property type="protein sequence ID" value="ACRNAN_Path_547.g2078.t1"/>
    <property type="gene ID" value="ACRNAN_Path_547.g2078"/>
</dbReference>
<keyword evidence="6" id="KW-0472">Membrane</keyword>
<keyword evidence="3" id="KW-0812">Transmembrane</keyword>
<feature type="disulfide bond" evidence="8">
    <location>
        <begin position="2"/>
        <end position="20"/>
    </location>
</feature>
<comment type="caution">
    <text evidence="8">Lacks conserved residue(s) required for the propagation of feature annotation.</text>
</comment>
<evidence type="ECO:0000313" key="9">
    <source>
        <dbReference type="Proteomes" id="UP000887540"/>
    </source>
</evidence>
<feature type="disulfide bond" evidence="8">
    <location>
        <begin position="14"/>
        <end position="29"/>
    </location>
</feature>
<dbReference type="GO" id="GO:0012505">
    <property type="term" value="C:endomembrane system"/>
    <property type="evidence" value="ECO:0007669"/>
    <property type="project" value="UniProtKB-SubCell"/>
</dbReference>
<dbReference type="PRINTS" id="PR00261">
    <property type="entry name" value="LDLRECEPTOR"/>
</dbReference>
<evidence type="ECO:0000256" key="2">
    <source>
        <dbReference type="ARBA" id="ARBA00004308"/>
    </source>
</evidence>
<dbReference type="Proteomes" id="UP000887540">
    <property type="component" value="Unplaced"/>
</dbReference>
<accession>A0A914C869</accession>
<dbReference type="PANTHER" id="PTHR24270">
    <property type="entry name" value="LOW-DENSITY LIPOPROTEIN RECEPTOR-RELATED"/>
    <property type="match status" value="1"/>
</dbReference>
<dbReference type="InterPro" id="IPR002172">
    <property type="entry name" value="LDrepeatLR_classA_rpt"/>
</dbReference>